<feature type="domain" description="Peptidase S8/S53" evidence="7">
    <location>
        <begin position="104"/>
        <end position="301"/>
    </location>
</feature>
<keyword evidence="3" id="KW-0732">Signal</keyword>
<evidence type="ECO:0000259" key="7">
    <source>
        <dbReference type="Pfam" id="PF00082"/>
    </source>
</evidence>
<reference evidence="8" key="1">
    <citation type="submission" date="2022-11" db="EMBL/GenBank/DDBJ databases">
        <authorList>
            <person name="Petersen C."/>
        </authorList>
    </citation>
    <scope>NUCLEOTIDE SEQUENCE</scope>
    <source>
        <strain evidence="8">IBT 34128</strain>
    </source>
</reference>
<dbReference type="InterPro" id="IPR036852">
    <property type="entry name" value="Peptidase_S8/S53_dom_sf"/>
</dbReference>
<organism evidence="8 9">
    <name type="scientific">Penicillium alfredii</name>
    <dbReference type="NCBI Taxonomy" id="1506179"/>
    <lineage>
        <taxon>Eukaryota</taxon>
        <taxon>Fungi</taxon>
        <taxon>Dikarya</taxon>
        <taxon>Ascomycota</taxon>
        <taxon>Pezizomycotina</taxon>
        <taxon>Eurotiomycetes</taxon>
        <taxon>Eurotiomycetidae</taxon>
        <taxon>Eurotiales</taxon>
        <taxon>Aspergillaceae</taxon>
        <taxon>Penicillium</taxon>
    </lineage>
</organism>
<dbReference type="Pfam" id="PF00082">
    <property type="entry name" value="Peptidase_S8"/>
    <property type="match status" value="1"/>
</dbReference>
<dbReference type="RefSeq" id="XP_056514173.1">
    <property type="nucleotide sequence ID" value="XM_056653106.1"/>
</dbReference>
<dbReference type="OrthoDB" id="1896086at2759"/>
<dbReference type="GO" id="GO:0006508">
    <property type="term" value="P:proteolysis"/>
    <property type="evidence" value="ECO:0007669"/>
    <property type="project" value="UniProtKB-KW"/>
</dbReference>
<comment type="similarity">
    <text evidence="1">Belongs to the peptidase S8 family.</text>
</comment>
<evidence type="ECO:0000256" key="5">
    <source>
        <dbReference type="ARBA" id="ARBA00022825"/>
    </source>
</evidence>
<dbReference type="AlphaFoldDB" id="A0A9W9FRT9"/>
<evidence type="ECO:0000313" key="8">
    <source>
        <dbReference type="EMBL" id="KAJ5105177.1"/>
    </source>
</evidence>
<name>A0A9W9FRT9_9EURO</name>
<accession>A0A9W9FRT9</accession>
<keyword evidence="4" id="KW-0378">Hydrolase</keyword>
<dbReference type="InterPro" id="IPR050131">
    <property type="entry name" value="Peptidase_S8_subtilisin-like"/>
</dbReference>
<dbReference type="InterPro" id="IPR000209">
    <property type="entry name" value="Peptidase_S8/S53_dom"/>
</dbReference>
<evidence type="ECO:0000256" key="6">
    <source>
        <dbReference type="ARBA" id="ARBA00023145"/>
    </source>
</evidence>
<dbReference type="Proteomes" id="UP001141434">
    <property type="component" value="Unassembled WGS sequence"/>
</dbReference>
<comment type="caution">
    <text evidence="8">The sequence shown here is derived from an EMBL/GenBank/DDBJ whole genome shotgun (WGS) entry which is preliminary data.</text>
</comment>
<dbReference type="SUPFAM" id="SSF52743">
    <property type="entry name" value="Subtilisin-like"/>
    <property type="match status" value="1"/>
</dbReference>
<dbReference type="PANTHER" id="PTHR43806">
    <property type="entry name" value="PEPTIDASE S8"/>
    <property type="match status" value="1"/>
</dbReference>
<keyword evidence="2" id="KW-0645">Protease</keyword>
<keyword evidence="6" id="KW-0865">Zymogen</keyword>
<gene>
    <name evidence="8" type="ORF">NUU61_002524</name>
</gene>
<proteinExistence type="inferred from homology"/>
<evidence type="ECO:0000256" key="4">
    <source>
        <dbReference type="ARBA" id="ARBA00022801"/>
    </source>
</evidence>
<dbReference type="GO" id="GO:0004252">
    <property type="term" value="F:serine-type endopeptidase activity"/>
    <property type="evidence" value="ECO:0007669"/>
    <property type="project" value="InterPro"/>
</dbReference>
<dbReference type="CDD" id="cd00306">
    <property type="entry name" value="Peptidases_S8_S53"/>
    <property type="match status" value="1"/>
</dbReference>
<keyword evidence="5" id="KW-0720">Serine protease</keyword>
<dbReference type="PANTHER" id="PTHR43806:SF11">
    <property type="entry name" value="CEREVISIN-RELATED"/>
    <property type="match status" value="1"/>
</dbReference>
<dbReference type="Gene3D" id="3.40.50.200">
    <property type="entry name" value="Peptidase S8/S53 domain"/>
    <property type="match status" value="1"/>
</dbReference>
<dbReference type="InterPro" id="IPR023828">
    <property type="entry name" value="Peptidase_S8_Ser-AS"/>
</dbReference>
<evidence type="ECO:0000256" key="1">
    <source>
        <dbReference type="ARBA" id="ARBA00011073"/>
    </source>
</evidence>
<evidence type="ECO:0000256" key="3">
    <source>
        <dbReference type="ARBA" id="ARBA00022729"/>
    </source>
</evidence>
<evidence type="ECO:0000256" key="2">
    <source>
        <dbReference type="ARBA" id="ARBA00022670"/>
    </source>
</evidence>
<dbReference type="GeneID" id="81392274"/>
<keyword evidence="9" id="KW-1185">Reference proteome</keyword>
<reference evidence="8" key="2">
    <citation type="journal article" date="2023" name="IMA Fungus">
        <title>Comparative genomic study of the Penicillium genus elucidates a diverse pangenome and 15 lateral gene transfer events.</title>
        <authorList>
            <person name="Petersen C."/>
            <person name="Sorensen T."/>
            <person name="Nielsen M.R."/>
            <person name="Sondergaard T.E."/>
            <person name="Sorensen J.L."/>
            <person name="Fitzpatrick D.A."/>
            <person name="Frisvad J.C."/>
            <person name="Nielsen K.L."/>
        </authorList>
    </citation>
    <scope>NUCLEOTIDE SEQUENCE</scope>
    <source>
        <strain evidence="8">IBT 34128</strain>
    </source>
</reference>
<dbReference type="EMBL" id="JAPMSZ010000004">
    <property type="protein sequence ID" value="KAJ5105177.1"/>
    <property type="molecule type" value="Genomic_DNA"/>
</dbReference>
<dbReference type="PROSITE" id="PS00138">
    <property type="entry name" value="SUBTILASE_SER"/>
    <property type="match status" value="1"/>
</dbReference>
<protein>
    <submittedName>
        <fullName evidence="8">Peptidase S8/S53 domain-containing protein</fullName>
    </submittedName>
</protein>
<evidence type="ECO:0000313" key="9">
    <source>
        <dbReference type="Proteomes" id="UP001141434"/>
    </source>
</evidence>
<sequence length="367" mass="39654">MDPSLDPINYVYQKEAGEGIIIYHVEMGCTSYKKYWHLRKDKKGKRNKDWISRTDKLRREYPSARIRESILTQTAKDEGLKKIGDEGLQRSSPQGGDPSHSTCVIQRAAGTTGGAANKATVQPIKIGKKLTLDNVAEGLETAVSTIKSDETAGKAIVLLTSGFKKEMDSGSAIDSCRDSLKELVKMGVPIVASAGNSAQSANNRGLRKAVDTYPPVLGNEIPMIVVGNVNWDGTTSPSSQGQDDDSIRNPDKALVQIHAMGVGITCLDKYGKDDGLPGSGTSYSAPLVAGQLAVLMSTNDPMLPFHGKTGEDFVRSAKKFIEDVAQWKRPSGTSVTERDGRVIHGQNKVLWNGVSARIQEYFAAPEC</sequence>